<evidence type="ECO:0000313" key="1">
    <source>
        <dbReference type="EMBL" id="EDO13288.1"/>
    </source>
</evidence>
<gene>
    <name evidence="1" type="ORF">BACOVA_01034</name>
</gene>
<reference evidence="1 2" key="1">
    <citation type="submission" date="2007-03" db="EMBL/GenBank/DDBJ databases">
        <authorList>
            <person name="Fulton L."/>
            <person name="Clifton S."/>
            <person name="Fulton B."/>
            <person name="Xu J."/>
            <person name="Minx P."/>
            <person name="Pepin K.H."/>
            <person name="Johnson M."/>
            <person name="Thiruvilangam P."/>
            <person name="Bhonagiri V."/>
            <person name="Nash W.E."/>
            <person name="Mardis E.R."/>
            <person name="Wilson R.K."/>
        </authorList>
    </citation>
    <scope>NUCLEOTIDE SEQUENCE [LARGE SCALE GENOMIC DNA]</scope>
    <source>
        <strain evidence="2">ATCC 8483 / DSM 1896 / JCM 5824 / BCRC 10623 / CCUG 4943 / NCTC 11153</strain>
    </source>
</reference>
<dbReference type="Proteomes" id="UP000005475">
    <property type="component" value="Unassembled WGS sequence"/>
</dbReference>
<comment type="caution">
    <text evidence="1">The sequence shown here is derived from an EMBL/GenBank/DDBJ whole genome shotgun (WGS) entry which is preliminary data.</text>
</comment>
<dbReference type="EMBL" id="AAXF02000040">
    <property type="protein sequence ID" value="EDO13288.1"/>
    <property type="molecule type" value="Genomic_DNA"/>
</dbReference>
<sequence>MVIHASKKEIKKGAIAQSGNCSFSYSQLNCIYSTSL</sequence>
<accession>A0AAN3ABA6</accession>
<evidence type="ECO:0000313" key="2">
    <source>
        <dbReference type="Proteomes" id="UP000005475"/>
    </source>
</evidence>
<proteinExistence type="predicted"/>
<reference evidence="2" key="2">
    <citation type="submission" date="2007-04" db="EMBL/GenBank/DDBJ databases">
        <title>Draft genome sequence of Bacteroides ovatus (ATCC 8483).</title>
        <authorList>
            <person name="Sudarsanam P."/>
            <person name="Ley R."/>
            <person name="Guruge J."/>
            <person name="Turnbaugh P.J."/>
            <person name="Mahowald M."/>
            <person name="Liep D."/>
            <person name="Gordon J."/>
        </authorList>
    </citation>
    <scope>NUCLEOTIDE SEQUENCE [LARGE SCALE GENOMIC DNA]</scope>
    <source>
        <strain evidence="2">ATCC 8483 / DSM 1896 / JCM 5824 / BCRC 10623 / CCUG 4943 / NCTC 11153</strain>
    </source>
</reference>
<protein>
    <submittedName>
        <fullName evidence="1">Uncharacterized protein</fullName>
    </submittedName>
</protein>
<name>A0AAN3ABA6_BACO1</name>
<organism evidence="1 2">
    <name type="scientific">Bacteroides ovatus (strain ATCC 8483 / DSM 1896 / JCM 5824 / BCRC 10623 / CCUG 4943 / NCTC 11153)</name>
    <dbReference type="NCBI Taxonomy" id="411476"/>
    <lineage>
        <taxon>Bacteria</taxon>
        <taxon>Pseudomonadati</taxon>
        <taxon>Bacteroidota</taxon>
        <taxon>Bacteroidia</taxon>
        <taxon>Bacteroidales</taxon>
        <taxon>Bacteroidaceae</taxon>
        <taxon>Bacteroides</taxon>
    </lineage>
</organism>
<dbReference type="AlphaFoldDB" id="A0AAN3ABA6"/>